<dbReference type="Proteomes" id="UP000075502">
    <property type="component" value="Unassembled WGS sequence"/>
</dbReference>
<dbReference type="Pfam" id="PF00561">
    <property type="entry name" value="Abhydrolase_1"/>
    <property type="match status" value="1"/>
</dbReference>
<dbReference type="InterPro" id="IPR050266">
    <property type="entry name" value="AB_hydrolase_sf"/>
</dbReference>
<comment type="caution">
    <text evidence="3">The sequence shown here is derived from an EMBL/GenBank/DDBJ whole genome shotgun (WGS) entry which is preliminary data.</text>
</comment>
<evidence type="ECO:0000313" key="3">
    <source>
        <dbReference type="EMBL" id="KYG06592.1"/>
    </source>
</evidence>
<accession>A0A150TPI2</accession>
<name>A0A150TPI2_SORCE</name>
<gene>
    <name evidence="3" type="ORF">BE21_03100</name>
</gene>
<dbReference type="PANTHER" id="PTHR43798">
    <property type="entry name" value="MONOACYLGLYCEROL LIPASE"/>
    <property type="match status" value="1"/>
</dbReference>
<organism evidence="3 4">
    <name type="scientific">Sorangium cellulosum</name>
    <name type="common">Polyangium cellulosum</name>
    <dbReference type="NCBI Taxonomy" id="56"/>
    <lineage>
        <taxon>Bacteria</taxon>
        <taxon>Pseudomonadati</taxon>
        <taxon>Myxococcota</taxon>
        <taxon>Polyangia</taxon>
        <taxon>Polyangiales</taxon>
        <taxon>Polyangiaceae</taxon>
        <taxon>Sorangium</taxon>
    </lineage>
</organism>
<evidence type="ECO:0000256" key="1">
    <source>
        <dbReference type="ARBA" id="ARBA00022801"/>
    </source>
</evidence>
<reference evidence="3 4" key="1">
    <citation type="submission" date="2014-02" db="EMBL/GenBank/DDBJ databases">
        <title>The small core and large imbalanced accessory genome model reveals a collaborative survival strategy of Sorangium cellulosum strains in nature.</title>
        <authorList>
            <person name="Han K."/>
            <person name="Peng R."/>
            <person name="Blom J."/>
            <person name="Li Y.-Z."/>
        </authorList>
    </citation>
    <scope>NUCLEOTIDE SEQUENCE [LARGE SCALE GENOMIC DNA]</scope>
    <source>
        <strain evidence="3 4">So0007-03</strain>
    </source>
</reference>
<dbReference type="EMBL" id="JEME01001614">
    <property type="protein sequence ID" value="KYG06592.1"/>
    <property type="molecule type" value="Genomic_DNA"/>
</dbReference>
<dbReference type="SUPFAM" id="SSF53474">
    <property type="entry name" value="alpha/beta-Hydrolases"/>
    <property type="match status" value="1"/>
</dbReference>
<proteinExistence type="predicted"/>
<dbReference type="InterPro" id="IPR029058">
    <property type="entry name" value="AB_hydrolase_fold"/>
</dbReference>
<protein>
    <recommendedName>
        <fullName evidence="2">AB hydrolase-1 domain-containing protein</fullName>
    </recommendedName>
</protein>
<dbReference type="PRINTS" id="PR00111">
    <property type="entry name" value="ABHYDROLASE"/>
</dbReference>
<sequence>MSGQGAPIVLIPGLGNRRFIWLEIILALEERYRVYACDLRSHSGKAASGKFTIPDLAEDIASFMQALGIEDAVVMGHSQGGFVALELALARPPLVRALVLAASASYTDEYGRALLRHWRSLAEMGDPQLLIDDLFLWNFSPHFCNERAREMRMLKSMIRKEAFDVAAFVQHTIACETHETRSRLSAIKVPTLLLGGDADIVMTLRHNRLLHDLIPRSEIVTLPNVGHQLVAESPAAALPSITAFLDRIAVSPAEPPQGASEGV</sequence>
<keyword evidence="1" id="KW-0378">Hydrolase</keyword>
<dbReference type="GO" id="GO:0016020">
    <property type="term" value="C:membrane"/>
    <property type="evidence" value="ECO:0007669"/>
    <property type="project" value="TreeGrafter"/>
</dbReference>
<dbReference type="GO" id="GO:0016787">
    <property type="term" value="F:hydrolase activity"/>
    <property type="evidence" value="ECO:0007669"/>
    <property type="project" value="UniProtKB-KW"/>
</dbReference>
<evidence type="ECO:0000259" key="2">
    <source>
        <dbReference type="Pfam" id="PF00561"/>
    </source>
</evidence>
<evidence type="ECO:0000313" key="4">
    <source>
        <dbReference type="Proteomes" id="UP000075502"/>
    </source>
</evidence>
<dbReference type="Gene3D" id="3.40.50.1820">
    <property type="entry name" value="alpha/beta hydrolase"/>
    <property type="match status" value="1"/>
</dbReference>
<dbReference type="AlphaFoldDB" id="A0A150TPI2"/>
<dbReference type="InterPro" id="IPR000073">
    <property type="entry name" value="AB_hydrolase_1"/>
</dbReference>
<dbReference type="PANTHER" id="PTHR43798:SF31">
    <property type="entry name" value="AB HYDROLASE SUPERFAMILY PROTEIN YCLE"/>
    <property type="match status" value="1"/>
</dbReference>
<feature type="domain" description="AB hydrolase-1" evidence="2">
    <location>
        <begin position="7"/>
        <end position="231"/>
    </location>
</feature>